<evidence type="ECO:0000313" key="7">
    <source>
        <dbReference type="EMBL" id="MDA3631170.1"/>
    </source>
</evidence>
<dbReference type="InterPro" id="IPR023213">
    <property type="entry name" value="CAT-like_dom_sf"/>
</dbReference>
<keyword evidence="4" id="KW-0597">Phosphoprotein</keyword>
<dbReference type="Gene3D" id="3.30.559.10">
    <property type="entry name" value="Chloramphenicol acetyltransferase-like domain"/>
    <property type="match status" value="1"/>
</dbReference>
<dbReference type="PROSITE" id="PS00012">
    <property type="entry name" value="PHOSPHOPANTETHEINE"/>
    <property type="match status" value="1"/>
</dbReference>
<dbReference type="InterPro" id="IPR057326">
    <property type="entry name" value="KR_dom"/>
</dbReference>
<dbReference type="Pfam" id="PF00550">
    <property type="entry name" value="PP-binding"/>
    <property type="match status" value="1"/>
</dbReference>
<comment type="cofactor">
    <cofactor evidence="1">
        <name>pantetheine 4'-phosphate</name>
        <dbReference type="ChEBI" id="CHEBI:47942"/>
    </cofactor>
</comment>
<evidence type="ECO:0000256" key="1">
    <source>
        <dbReference type="ARBA" id="ARBA00001957"/>
    </source>
</evidence>
<accession>A0ABT4VB24</accession>
<evidence type="ECO:0000259" key="6">
    <source>
        <dbReference type="PROSITE" id="PS50075"/>
    </source>
</evidence>
<keyword evidence="3" id="KW-0596">Phosphopantetheine</keyword>
<evidence type="ECO:0000256" key="3">
    <source>
        <dbReference type="ARBA" id="ARBA00022450"/>
    </source>
</evidence>
<dbReference type="PANTHER" id="PTHR45527:SF10">
    <property type="entry name" value="PYOCHELIN SYNTHASE PCHF"/>
    <property type="match status" value="1"/>
</dbReference>
<dbReference type="SUPFAM" id="SSF53474">
    <property type="entry name" value="alpha/beta-Hydrolases"/>
    <property type="match status" value="1"/>
</dbReference>
<sequence>QQLLPADRPVSLPGRWILAAAADDALATAVRRELAALGADCIPVEDIDDPTATFAGVLVLAADAAAEVTTEIIRHTELARALAGLESIPPLLLQVTRGAEQIGGQDRLEPGQGALRVLPRVLAQELRGLRWRTVDLPIGSCDAAAILAELADFSASESSGWELAVRGGSRWRRTVVPWRPSRPELPPRSDAIALITGGLGDVGLTTAEHLARQGYRVVLTSRSGLSAQPEPGSAAEQRLTAVHRLVETGAEVEVRTLDAADVPGTTALLQELTEQGRLDVVIHAAGVVATTAAATLREATADHVSAHLTAKAGGALALRTAIDELPRRLRPRAVVLMSSVTTLVGGIGMGPYAAANGFLDALATSASDDSTRWISAVWDGWRVGPLGSERTVVLDHALDAETGMAALDRLLHGTPPPVVAIAATGLADRMAQAARTERAEAQGNLADPVEQAVAELWTELFGSPVTSGDADFFLLGGHSLLATRMLAAVRERFGVDVRLRDMLAQPTVVALAARITAAEPAPPEPAAAVAPTAMDGTFPLTRVQHAYWVGRDGGYQWGDVPCHFYLEYDCEQLDVDRYERAWNQVLDRHPMLRTIITPQGRAKVLDDVPAYRIRVHDLTSLPEERRAARLERLRERISRQPGPPDRWPLVQIQAARLPGGRVRLFLGVDVLICDAASWWIIDRELQHLYQQPDEPLPDIGIDFATCVAALEQRRHSERGQRAASYWRDKLDSLPGGPALPVRESEGPTRFVRRAAALEAGTWAALQEVAARQRVTPTAVLLTAYAETLAAWSGSDRFSIMLTLFDRPDIHPQVSDVVGDFTSLVLHAVDHSRPASFLDRARAAQELLFADLDHRDFSGLEVLAEQSSRLGQRVSVPVVFTSALGITDVIGAEHDPEWAGTQVAALSQTPQTLLDHQALEQGGRLLLQWDALEPVLPAEQLDRAFADYVQRVERLATESSTWDSSGAGDEDIALPVRPSGGGRTLFLMHPSGGDVVCYAELARLLDDRVDVVALTDPELVDGIGATDIPGMAGRFLDVVRRSQERGPYLLGGWSMGGDLAQEMARQLHALGERTELLVLLDSNDPSYITHIDGTPDEVELGVVWRFLGALEGFVDTDLGAGPDLETSAVIDAIRQLPAEQRWDEIDRRLRSARLLGRRDSARRRVSVFARHLRALADHEPGQLDDERTPTLLVRADRPAPRNSGVGMGVDDTPPDLADLGWGRHLTGPLEVVGVDAHHYSLLHQPAIEQVAAAINEALKTALDH</sequence>
<dbReference type="InterPro" id="IPR009081">
    <property type="entry name" value="PP-bd_ACP"/>
</dbReference>
<comment type="caution">
    <text evidence="7">The sequence shown here is derived from an EMBL/GenBank/DDBJ whole genome shotgun (WGS) entry which is preliminary data.</text>
</comment>
<keyword evidence="5" id="KW-0436">Ligase</keyword>
<dbReference type="PANTHER" id="PTHR45527">
    <property type="entry name" value="NONRIBOSOMAL PEPTIDE SYNTHETASE"/>
    <property type="match status" value="1"/>
</dbReference>
<dbReference type="RefSeq" id="WP_270954521.1">
    <property type="nucleotide sequence ID" value="NZ_JAQGLA010000154.1"/>
</dbReference>
<protein>
    <submittedName>
        <fullName evidence="7">SDR family NAD(P)-dependent oxidoreductase</fullName>
    </submittedName>
</protein>
<name>A0ABT4VB24_9PSEU</name>
<dbReference type="InterPro" id="IPR001242">
    <property type="entry name" value="Condensation_dom"/>
</dbReference>
<proteinExistence type="predicted"/>
<dbReference type="Pfam" id="PF00668">
    <property type="entry name" value="Condensation"/>
    <property type="match status" value="1"/>
</dbReference>
<organism evidence="7 8">
    <name type="scientific">Saccharopolyspora oryzae</name>
    <dbReference type="NCBI Taxonomy" id="2997343"/>
    <lineage>
        <taxon>Bacteria</taxon>
        <taxon>Bacillati</taxon>
        <taxon>Actinomycetota</taxon>
        <taxon>Actinomycetes</taxon>
        <taxon>Pseudonocardiales</taxon>
        <taxon>Pseudonocardiaceae</taxon>
        <taxon>Saccharopolyspora</taxon>
    </lineage>
</organism>
<dbReference type="InterPro" id="IPR036291">
    <property type="entry name" value="NAD(P)-bd_dom_sf"/>
</dbReference>
<gene>
    <name evidence="7" type="ORF">OU415_37490</name>
</gene>
<dbReference type="SUPFAM" id="SSF52777">
    <property type="entry name" value="CoA-dependent acyltransferases"/>
    <property type="match status" value="2"/>
</dbReference>
<evidence type="ECO:0000256" key="5">
    <source>
        <dbReference type="ARBA" id="ARBA00022598"/>
    </source>
</evidence>
<dbReference type="InterPro" id="IPR013968">
    <property type="entry name" value="PKS_KR"/>
</dbReference>
<dbReference type="CDD" id="cd19535">
    <property type="entry name" value="Cyc_NRPS"/>
    <property type="match status" value="1"/>
</dbReference>
<dbReference type="InterPro" id="IPR006162">
    <property type="entry name" value="Ppantetheine_attach_site"/>
</dbReference>
<dbReference type="InterPro" id="IPR001031">
    <property type="entry name" value="Thioesterase"/>
</dbReference>
<dbReference type="Pfam" id="PF00975">
    <property type="entry name" value="Thioesterase"/>
    <property type="match status" value="1"/>
</dbReference>
<feature type="non-terminal residue" evidence="7">
    <location>
        <position position="1"/>
    </location>
</feature>
<dbReference type="Gene3D" id="3.40.50.720">
    <property type="entry name" value="NAD(P)-binding Rossmann-like Domain"/>
    <property type="match status" value="1"/>
</dbReference>
<dbReference type="Proteomes" id="UP001210380">
    <property type="component" value="Unassembled WGS sequence"/>
</dbReference>
<dbReference type="InterPro" id="IPR029058">
    <property type="entry name" value="AB_hydrolase_fold"/>
</dbReference>
<keyword evidence="8" id="KW-1185">Reference proteome</keyword>
<comment type="pathway">
    <text evidence="2">Siderophore biosynthesis.</text>
</comment>
<dbReference type="SUPFAM" id="SSF51735">
    <property type="entry name" value="NAD(P)-binding Rossmann-fold domains"/>
    <property type="match status" value="2"/>
</dbReference>
<dbReference type="InterPro" id="IPR020802">
    <property type="entry name" value="TesA-like"/>
</dbReference>
<dbReference type="Gene3D" id="3.40.50.1820">
    <property type="entry name" value="alpha/beta hydrolase"/>
    <property type="match status" value="1"/>
</dbReference>
<dbReference type="InterPro" id="IPR036736">
    <property type="entry name" value="ACP-like_sf"/>
</dbReference>
<feature type="domain" description="Carrier" evidence="6">
    <location>
        <begin position="444"/>
        <end position="519"/>
    </location>
</feature>
<dbReference type="InterPro" id="IPR057737">
    <property type="entry name" value="Condensation_MtbB-like"/>
</dbReference>
<dbReference type="Pfam" id="PF08659">
    <property type="entry name" value="KR"/>
    <property type="match status" value="1"/>
</dbReference>
<dbReference type="SMART" id="SM00822">
    <property type="entry name" value="PKS_KR"/>
    <property type="match status" value="1"/>
</dbReference>
<dbReference type="EMBL" id="JAQGLA010000154">
    <property type="protein sequence ID" value="MDA3631170.1"/>
    <property type="molecule type" value="Genomic_DNA"/>
</dbReference>
<dbReference type="SUPFAM" id="SSF47336">
    <property type="entry name" value="ACP-like"/>
    <property type="match status" value="1"/>
</dbReference>
<evidence type="ECO:0000256" key="4">
    <source>
        <dbReference type="ARBA" id="ARBA00022553"/>
    </source>
</evidence>
<dbReference type="Gene3D" id="1.10.1200.10">
    <property type="entry name" value="ACP-like"/>
    <property type="match status" value="1"/>
</dbReference>
<evidence type="ECO:0000256" key="2">
    <source>
        <dbReference type="ARBA" id="ARBA00004924"/>
    </source>
</evidence>
<dbReference type="SMART" id="SM00824">
    <property type="entry name" value="PKS_TE"/>
    <property type="match status" value="1"/>
</dbReference>
<evidence type="ECO:0000313" key="8">
    <source>
        <dbReference type="Proteomes" id="UP001210380"/>
    </source>
</evidence>
<dbReference type="Gene3D" id="3.30.559.30">
    <property type="entry name" value="Nonribosomal peptide synthetase, condensation domain"/>
    <property type="match status" value="1"/>
</dbReference>
<dbReference type="PROSITE" id="PS50075">
    <property type="entry name" value="CARRIER"/>
    <property type="match status" value="1"/>
</dbReference>
<reference evidence="7 8" key="1">
    <citation type="submission" date="2022-11" db="EMBL/GenBank/DDBJ databases">
        <title>Draft genome sequence of Saccharopolyspora sp. WRP15-2 isolated from rhizosphere soils of wild rice in Thailand.</title>
        <authorList>
            <person name="Duangmal K."/>
            <person name="Kammanee S."/>
            <person name="Muangham S."/>
        </authorList>
    </citation>
    <scope>NUCLEOTIDE SEQUENCE [LARGE SCALE GENOMIC DNA]</scope>
    <source>
        <strain evidence="7 8">WRP15-2</strain>
    </source>
</reference>